<protein>
    <recommendedName>
        <fullName evidence="3">Cysteine-rich CWC family protein</fullName>
    </recommendedName>
</protein>
<evidence type="ECO:0000313" key="1">
    <source>
        <dbReference type="EMBL" id="ABD05997.1"/>
    </source>
</evidence>
<dbReference type="Proteomes" id="UP000008809">
    <property type="component" value="Chromosome"/>
</dbReference>
<dbReference type="HOGENOM" id="CLU_173275_2_0_5"/>
<dbReference type="KEGG" id="rpb:RPB_1287"/>
<accession>Q2J0L3</accession>
<reference evidence="1 2" key="1">
    <citation type="submission" date="2006-01" db="EMBL/GenBank/DDBJ databases">
        <title>Complete sequence of Rhodopseudomonas palustris HaA2.</title>
        <authorList>
            <consortium name="US DOE Joint Genome Institute"/>
            <person name="Copeland A."/>
            <person name="Lucas S."/>
            <person name="Lapidus A."/>
            <person name="Barry K."/>
            <person name="Detter J.C."/>
            <person name="Glavina T."/>
            <person name="Hammon N."/>
            <person name="Israni S."/>
            <person name="Pitluck S."/>
            <person name="Chain P."/>
            <person name="Malfatti S."/>
            <person name="Shin M."/>
            <person name="Vergez L."/>
            <person name="Schmutz J."/>
            <person name="Larimer F."/>
            <person name="Land M."/>
            <person name="Hauser L."/>
            <person name="Pelletier D.A."/>
            <person name="Kyrpides N."/>
            <person name="Anderson I."/>
            <person name="Oda Y."/>
            <person name="Harwood C.S."/>
            <person name="Richardson P."/>
        </authorList>
    </citation>
    <scope>NUCLEOTIDE SEQUENCE [LARGE SCALE GENOMIC DNA]</scope>
    <source>
        <strain evidence="1 2">HaA2</strain>
    </source>
</reference>
<dbReference type="AlphaFoldDB" id="Q2J0L3"/>
<dbReference type="eggNOG" id="ENOG50305CB">
    <property type="taxonomic scope" value="Bacteria"/>
</dbReference>
<evidence type="ECO:0000313" key="2">
    <source>
        <dbReference type="Proteomes" id="UP000008809"/>
    </source>
</evidence>
<name>Q2J0L3_RHOP2</name>
<proteinExistence type="predicted"/>
<gene>
    <name evidence="1" type="ordered locus">RPB_1287</name>
</gene>
<sequence>MEPQPNTLPPQARRLICAGCGTEFACTMDGDCWCAAEPVSLPMPSDAVDCLCPDCLRELAKADRPAGDRA</sequence>
<dbReference type="EMBL" id="CP000250">
    <property type="protein sequence ID" value="ABD05997.1"/>
    <property type="molecule type" value="Genomic_DNA"/>
</dbReference>
<organism evidence="1 2">
    <name type="scientific">Rhodopseudomonas palustris (strain HaA2)</name>
    <dbReference type="NCBI Taxonomy" id="316058"/>
    <lineage>
        <taxon>Bacteria</taxon>
        <taxon>Pseudomonadati</taxon>
        <taxon>Pseudomonadota</taxon>
        <taxon>Alphaproteobacteria</taxon>
        <taxon>Hyphomicrobiales</taxon>
        <taxon>Nitrobacteraceae</taxon>
        <taxon>Rhodopseudomonas</taxon>
    </lineage>
</organism>
<keyword evidence="2" id="KW-1185">Reference proteome</keyword>
<evidence type="ECO:0008006" key="3">
    <source>
        <dbReference type="Google" id="ProtNLM"/>
    </source>
</evidence>
<dbReference type="STRING" id="316058.RPB_1287"/>